<feature type="transmembrane region" description="Helical" evidence="1">
    <location>
        <begin position="28"/>
        <end position="45"/>
    </location>
</feature>
<feature type="transmembrane region" description="Helical" evidence="1">
    <location>
        <begin position="6"/>
        <end position="23"/>
    </location>
</feature>
<proteinExistence type="predicted"/>
<dbReference type="EMBL" id="AUZY01000529">
    <property type="protein sequence ID" value="EQD78445.1"/>
    <property type="molecule type" value="Genomic_DNA"/>
</dbReference>
<feature type="transmembrane region" description="Helical" evidence="1">
    <location>
        <begin position="116"/>
        <end position="134"/>
    </location>
</feature>
<feature type="transmembrane region" description="Helical" evidence="1">
    <location>
        <begin position="92"/>
        <end position="110"/>
    </location>
</feature>
<sequence length="220" mass="23994">MSTNSDIYAAVSAMLTVLLLNSIYTKRYYVFLAALILDIAGLAYFDVAQYNYLLLSISVAAIIVVAFSRHLKEGVIENEIKKGKNAYVERNRDLFQLMAGIVVLILVYAFGREISFFIIIAAAITLLTLGNIAIMSRSPDLVGFFYSMERPNVTLGIGPIMIAGGTLFAMSLVTQPDLLAIIVFTVIIGDALASLVGIRFPLKRLPYNGRKSVGGLLAML</sequence>
<reference evidence="2" key="2">
    <citation type="journal article" date="2014" name="ISME J.">
        <title>Microbial stratification in low pH oxic and suboxic macroscopic growths along an acid mine drainage.</title>
        <authorList>
            <person name="Mendez-Garcia C."/>
            <person name="Mesa V."/>
            <person name="Sprenger R.R."/>
            <person name="Richter M."/>
            <person name="Diez M.S."/>
            <person name="Solano J."/>
            <person name="Bargiela R."/>
            <person name="Golyshina O.V."/>
            <person name="Manteca A."/>
            <person name="Ramos J.L."/>
            <person name="Gallego J.R."/>
            <person name="Llorente I."/>
            <person name="Martins Dos Santos V.A."/>
            <person name="Jensen O.N."/>
            <person name="Pelaez A.I."/>
            <person name="Sanchez J."/>
            <person name="Ferrer M."/>
        </authorList>
    </citation>
    <scope>NUCLEOTIDE SEQUENCE</scope>
</reference>
<protein>
    <submittedName>
        <fullName evidence="2">Dolichol kinase</fullName>
    </submittedName>
</protein>
<evidence type="ECO:0000256" key="1">
    <source>
        <dbReference type="SAM" id="Phobius"/>
    </source>
</evidence>
<keyword evidence="1" id="KW-1133">Transmembrane helix</keyword>
<keyword evidence="1" id="KW-0472">Membrane</keyword>
<feature type="non-terminal residue" evidence="2">
    <location>
        <position position="220"/>
    </location>
</feature>
<gene>
    <name evidence="2" type="ORF">B1B_00719</name>
</gene>
<feature type="transmembrane region" description="Helical" evidence="1">
    <location>
        <begin position="155"/>
        <end position="173"/>
    </location>
</feature>
<keyword evidence="2" id="KW-0418">Kinase</keyword>
<reference evidence="2" key="1">
    <citation type="submission" date="2013-08" db="EMBL/GenBank/DDBJ databases">
        <authorList>
            <person name="Mendez C."/>
            <person name="Richter M."/>
            <person name="Ferrer M."/>
            <person name="Sanchez J."/>
        </authorList>
    </citation>
    <scope>NUCLEOTIDE SEQUENCE</scope>
</reference>
<dbReference type="GO" id="GO:0016301">
    <property type="term" value="F:kinase activity"/>
    <property type="evidence" value="ECO:0007669"/>
    <property type="project" value="UniProtKB-KW"/>
</dbReference>
<feature type="transmembrane region" description="Helical" evidence="1">
    <location>
        <begin position="51"/>
        <end position="71"/>
    </location>
</feature>
<keyword evidence="2" id="KW-0808">Transferase</keyword>
<comment type="caution">
    <text evidence="2">The sequence shown here is derived from an EMBL/GenBank/DDBJ whole genome shotgun (WGS) entry which is preliminary data.</text>
</comment>
<evidence type="ECO:0000313" key="2">
    <source>
        <dbReference type="EMBL" id="EQD78445.1"/>
    </source>
</evidence>
<name>T1D869_9ZZZZ</name>
<feature type="transmembrane region" description="Helical" evidence="1">
    <location>
        <begin position="179"/>
        <end position="202"/>
    </location>
</feature>
<dbReference type="AlphaFoldDB" id="T1D869"/>
<keyword evidence="1" id="KW-0812">Transmembrane</keyword>
<organism evidence="2">
    <name type="scientific">mine drainage metagenome</name>
    <dbReference type="NCBI Taxonomy" id="410659"/>
    <lineage>
        <taxon>unclassified sequences</taxon>
        <taxon>metagenomes</taxon>
        <taxon>ecological metagenomes</taxon>
    </lineage>
</organism>
<accession>T1D869</accession>